<evidence type="ECO:0000313" key="7">
    <source>
        <dbReference type="EMBL" id="KJA10542.1"/>
    </source>
</evidence>
<dbReference type="GO" id="GO:1902626">
    <property type="term" value="P:assembly of large subunit precursor of preribosome"/>
    <property type="evidence" value="ECO:0007669"/>
    <property type="project" value="UniProtKB-UniRule"/>
</dbReference>
<comment type="subcellular location">
    <subcellularLocation>
        <location evidence="5">Cytoplasm</location>
    </subcellularLocation>
    <text evidence="5">Associates with late stage pre-50S ribosomal subunits.</text>
</comment>
<keyword evidence="4 5" id="KW-0694">RNA-binding</keyword>
<comment type="function">
    <text evidence="5">Member of a network of 50S ribosomal subunit biogenesis factors which assembles along the 30S-50S interface, preventing incorrect 23S rRNA structures from forming. Promotes peptidyl transferase center (PTC) maturation.</text>
</comment>
<dbReference type="GO" id="GO:0005829">
    <property type="term" value="C:cytosol"/>
    <property type="evidence" value="ECO:0007669"/>
    <property type="project" value="TreeGrafter"/>
</dbReference>
<dbReference type="GO" id="GO:0019843">
    <property type="term" value="F:rRNA binding"/>
    <property type="evidence" value="ECO:0007669"/>
    <property type="project" value="UniProtKB-UniRule"/>
</dbReference>
<dbReference type="AlphaFoldDB" id="A0A0D7K998"/>
<accession>A0A0D7K998</accession>
<reference evidence="7 8" key="1">
    <citation type="submission" date="2014-12" db="EMBL/GenBank/DDBJ databases">
        <title>Isolation of bacteria from lake water.</title>
        <authorList>
            <person name="Sheng K.-Y."/>
            <person name="Chin P.-S."/>
            <person name="Chan K.-G."/>
            <person name="Tan G.S."/>
        </authorList>
    </citation>
    <scope>NUCLEOTIDE SEQUENCE [LARGE SCALE GENOMIC DNA]</scope>
    <source>
        <strain evidence="7 8">KY4</strain>
    </source>
</reference>
<dbReference type="CDD" id="cd16331">
    <property type="entry name" value="YjgA-like"/>
    <property type="match status" value="1"/>
</dbReference>
<dbReference type="GO" id="GO:0043022">
    <property type="term" value="F:ribosome binding"/>
    <property type="evidence" value="ECO:0007669"/>
    <property type="project" value="UniProtKB-UniRule"/>
</dbReference>
<proteinExistence type="inferred from homology"/>
<evidence type="ECO:0000256" key="4">
    <source>
        <dbReference type="ARBA" id="ARBA00022884"/>
    </source>
</evidence>
<dbReference type="InterPro" id="IPR006839">
    <property type="entry name" value="DarP"/>
</dbReference>
<dbReference type="OrthoDB" id="5293604at2"/>
<keyword evidence="2 5" id="KW-0690">Ribosome biogenesis</keyword>
<feature type="region of interest" description="Disordered" evidence="6">
    <location>
        <begin position="202"/>
        <end position="221"/>
    </location>
</feature>
<organism evidence="7 8">
    <name type="scientific">Acidovorax temperans</name>
    <dbReference type="NCBI Taxonomy" id="80878"/>
    <lineage>
        <taxon>Bacteria</taxon>
        <taxon>Pseudomonadati</taxon>
        <taxon>Pseudomonadota</taxon>
        <taxon>Betaproteobacteria</taxon>
        <taxon>Burkholderiales</taxon>
        <taxon>Comamonadaceae</taxon>
        <taxon>Acidovorax</taxon>
    </lineage>
</organism>
<dbReference type="NCBIfam" id="NF003593">
    <property type="entry name" value="PRK05255.1-1"/>
    <property type="match status" value="1"/>
</dbReference>
<sequence>MSRKPKKGYFVRGQFVAEGSELDIQLKAELKGTPDASRTDLKRESDALQDLGKELLTLRSDLFDAVGLPDKLVEAIVEAKRITNFEGKRRQMQYVGKLMRKLDPEIVEAARTALEEQHKGSATEKLRLHLAEQWRDRLIADDATLPQWMDEYPHTDTQQLRALIRQARKDAPPVDKAAVSQGLAPRKGRAYRELFQLVREHLGGTGLEREEESNSDEDSDD</sequence>
<dbReference type="PANTHER" id="PTHR38101">
    <property type="entry name" value="UPF0307 PROTEIN YJGA"/>
    <property type="match status" value="1"/>
</dbReference>
<evidence type="ECO:0000256" key="5">
    <source>
        <dbReference type="HAMAP-Rule" id="MF_00765"/>
    </source>
</evidence>
<protein>
    <recommendedName>
        <fullName evidence="5">Dual-action ribosomal maturation protein DarP</fullName>
    </recommendedName>
    <alternativeName>
        <fullName evidence="5">Large ribosomal subunit assembly factor DarP</fullName>
    </alternativeName>
</protein>
<dbReference type="InterPro" id="IPR023153">
    <property type="entry name" value="DarP_sf"/>
</dbReference>
<dbReference type="Proteomes" id="UP000032566">
    <property type="component" value="Unassembled WGS sequence"/>
</dbReference>
<dbReference type="EMBL" id="JXYQ01000032">
    <property type="protein sequence ID" value="KJA10542.1"/>
    <property type="molecule type" value="Genomic_DNA"/>
</dbReference>
<evidence type="ECO:0000313" key="8">
    <source>
        <dbReference type="Proteomes" id="UP000032566"/>
    </source>
</evidence>
<dbReference type="STRING" id="80878.RP29_11095"/>
<dbReference type="PANTHER" id="PTHR38101:SF1">
    <property type="entry name" value="UPF0307 PROTEIN YJGA"/>
    <property type="match status" value="1"/>
</dbReference>
<gene>
    <name evidence="5" type="primary">darP</name>
    <name evidence="7" type="ORF">RP29_11095</name>
</gene>
<evidence type="ECO:0000256" key="1">
    <source>
        <dbReference type="ARBA" id="ARBA00022490"/>
    </source>
</evidence>
<dbReference type="Pfam" id="PF04751">
    <property type="entry name" value="DarP"/>
    <property type="match status" value="1"/>
</dbReference>
<dbReference type="RefSeq" id="WP_044398331.1">
    <property type="nucleotide sequence ID" value="NZ_JXYQ01000032.1"/>
</dbReference>
<evidence type="ECO:0000256" key="3">
    <source>
        <dbReference type="ARBA" id="ARBA00022730"/>
    </source>
</evidence>
<feature type="compositionally biased region" description="Acidic residues" evidence="6">
    <location>
        <begin position="209"/>
        <end position="221"/>
    </location>
</feature>
<keyword evidence="1 5" id="KW-0963">Cytoplasm</keyword>
<dbReference type="PATRIC" id="fig|80878.5.peg.1893"/>
<dbReference type="SUPFAM" id="SSF158710">
    <property type="entry name" value="PSPTO4464-like"/>
    <property type="match status" value="1"/>
</dbReference>
<comment type="similarity">
    <text evidence="5">Belongs to the DarP family.</text>
</comment>
<keyword evidence="3 5" id="KW-0699">rRNA-binding</keyword>
<evidence type="ECO:0000256" key="2">
    <source>
        <dbReference type="ARBA" id="ARBA00022517"/>
    </source>
</evidence>
<name>A0A0D7K998_9BURK</name>
<dbReference type="Gene3D" id="1.10.60.30">
    <property type="entry name" value="PSPTO4464-like domains"/>
    <property type="match status" value="2"/>
</dbReference>
<evidence type="ECO:0000256" key="6">
    <source>
        <dbReference type="SAM" id="MobiDB-lite"/>
    </source>
</evidence>
<dbReference type="HAMAP" id="MF_00765">
    <property type="entry name" value="DarP"/>
    <property type="match status" value="1"/>
</dbReference>
<keyword evidence="8" id="KW-1185">Reference proteome</keyword>
<comment type="caution">
    <text evidence="7">The sequence shown here is derived from an EMBL/GenBank/DDBJ whole genome shotgun (WGS) entry which is preliminary data.</text>
</comment>